<dbReference type="AlphaFoldDB" id="A0A5D2THQ3"/>
<dbReference type="PANTHER" id="PTHR23354">
    <property type="entry name" value="NUCLEOLAR PROTEIN 7/ESTROGEN RECEPTOR COACTIVATOR-RELATED"/>
    <property type="match status" value="1"/>
</dbReference>
<dbReference type="InterPro" id="IPR006571">
    <property type="entry name" value="TLDc_dom"/>
</dbReference>
<keyword evidence="4" id="KW-1185">Reference proteome</keyword>
<dbReference type="PROSITE" id="PS51886">
    <property type="entry name" value="TLDC"/>
    <property type="match status" value="1"/>
</dbReference>
<evidence type="ECO:0000256" key="1">
    <source>
        <dbReference type="SAM" id="MobiDB-lite"/>
    </source>
</evidence>
<feature type="region of interest" description="Disordered" evidence="1">
    <location>
        <begin position="1"/>
        <end position="27"/>
    </location>
</feature>
<evidence type="ECO:0000313" key="3">
    <source>
        <dbReference type="EMBL" id="TYI64235.1"/>
    </source>
</evidence>
<dbReference type="Pfam" id="PF07534">
    <property type="entry name" value="TLD"/>
    <property type="match status" value="1"/>
</dbReference>
<evidence type="ECO:0000259" key="2">
    <source>
        <dbReference type="PROSITE" id="PS51886"/>
    </source>
</evidence>
<proteinExistence type="predicted"/>
<dbReference type="SMART" id="SM00584">
    <property type="entry name" value="TLDc"/>
    <property type="match status" value="1"/>
</dbReference>
<evidence type="ECO:0000313" key="4">
    <source>
        <dbReference type="Proteomes" id="UP000323597"/>
    </source>
</evidence>
<feature type="region of interest" description="Disordered" evidence="1">
    <location>
        <begin position="57"/>
        <end position="77"/>
    </location>
</feature>
<dbReference type="EMBL" id="CM017657">
    <property type="protein sequence ID" value="TYI64235.1"/>
    <property type="molecule type" value="Genomic_DNA"/>
</dbReference>
<protein>
    <recommendedName>
        <fullName evidence="2">TLDc domain-containing protein</fullName>
    </recommendedName>
</protein>
<feature type="region of interest" description="Disordered" evidence="1">
    <location>
        <begin position="129"/>
        <end position="149"/>
    </location>
</feature>
<accession>A0A5D2THQ3</accession>
<name>A0A5D2THQ3_GOSMU</name>
<feature type="domain" description="TLDc" evidence="2">
    <location>
        <begin position="166"/>
        <end position="330"/>
    </location>
</feature>
<dbReference type="PANTHER" id="PTHR23354:SF74">
    <property type="entry name" value="TLD-DOMAIN CONTAINING NUCLEOLAR PROTEIN"/>
    <property type="match status" value="1"/>
</dbReference>
<reference evidence="3 4" key="1">
    <citation type="submission" date="2019-07" db="EMBL/GenBank/DDBJ databases">
        <title>WGS assembly of Gossypium mustelinum.</title>
        <authorList>
            <person name="Chen Z.J."/>
            <person name="Sreedasyam A."/>
            <person name="Ando A."/>
            <person name="Song Q."/>
            <person name="De L."/>
            <person name="Hulse-Kemp A."/>
            <person name="Ding M."/>
            <person name="Ye W."/>
            <person name="Kirkbride R."/>
            <person name="Jenkins J."/>
            <person name="Plott C."/>
            <person name="Lovell J."/>
            <person name="Lin Y.-M."/>
            <person name="Vaughn R."/>
            <person name="Liu B."/>
            <person name="Li W."/>
            <person name="Simpson S."/>
            <person name="Scheffler B."/>
            <person name="Saski C."/>
            <person name="Grover C."/>
            <person name="Hu G."/>
            <person name="Conover J."/>
            <person name="Carlson J."/>
            <person name="Shu S."/>
            <person name="Boston L."/>
            <person name="Williams M."/>
            <person name="Peterson D."/>
            <person name="Mcgee K."/>
            <person name="Jones D."/>
            <person name="Wendel J."/>
            <person name="Stelly D."/>
            <person name="Grimwood J."/>
            <person name="Schmutz J."/>
        </authorList>
    </citation>
    <scope>NUCLEOTIDE SEQUENCE [LARGE SCALE GENOMIC DNA]</scope>
    <source>
        <strain evidence="3">1408120.09</strain>
    </source>
</reference>
<feature type="compositionally biased region" description="Basic and acidic residues" evidence="1">
    <location>
        <begin position="60"/>
        <end position="70"/>
    </location>
</feature>
<gene>
    <name evidence="3" type="ORF">E1A91_D09G073800v1</name>
</gene>
<organism evidence="3 4">
    <name type="scientific">Gossypium mustelinum</name>
    <name type="common">Cotton</name>
    <name type="synonym">Gossypium caicoense</name>
    <dbReference type="NCBI Taxonomy" id="34275"/>
    <lineage>
        <taxon>Eukaryota</taxon>
        <taxon>Viridiplantae</taxon>
        <taxon>Streptophyta</taxon>
        <taxon>Embryophyta</taxon>
        <taxon>Tracheophyta</taxon>
        <taxon>Spermatophyta</taxon>
        <taxon>Magnoliopsida</taxon>
        <taxon>eudicotyledons</taxon>
        <taxon>Gunneridae</taxon>
        <taxon>Pentapetalae</taxon>
        <taxon>rosids</taxon>
        <taxon>malvids</taxon>
        <taxon>Malvales</taxon>
        <taxon>Malvaceae</taxon>
        <taxon>Malvoideae</taxon>
        <taxon>Gossypium</taxon>
    </lineage>
</organism>
<sequence>MNKFKDKTAGSVSHLFSDSPSPSSPPQLQLYQGRWYSKGLNSLSSLFSYIIPSASIDDDDKPKSNDHGNVDIKPIGSLPDRWRNQKLQLEDESLDSCKEYTITYVSEDLKKVCEDKKSIWTEFENKQQMISPRGGGGSSSDSDEFHEAGEQLSPVKGSLNLSDESVFINRELFEFLGSSLPNIVKGCQWVLLYSTWKHGISLRTLIRKSTELPAGPSLLITGDREGAIFGAMLECPLIPTPRRKYQGTNQTFVFTSIYGVPRLFRPTGANRYYYMCLNDLLALGGGANFALCLDGDLLNGTSGPCETFGNKCLAHNEEFELKNVELWGFKHAYRNTLN</sequence>
<dbReference type="Proteomes" id="UP000323597">
    <property type="component" value="Chromosome D09"/>
</dbReference>